<reference evidence="3" key="1">
    <citation type="submission" date="2015-08" db="EMBL/GenBank/DDBJ databases">
        <authorList>
            <person name="Babu N.S."/>
            <person name="Beckwith C.J."/>
            <person name="Beseler K.G."/>
            <person name="Brison A."/>
            <person name="Carone J.V."/>
            <person name="Caskin T.P."/>
            <person name="Diamond M."/>
            <person name="Durham M.E."/>
            <person name="Foxe J.M."/>
            <person name="Go M."/>
            <person name="Henderson B.A."/>
            <person name="Jones I.B."/>
            <person name="McGettigan J.A."/>
            <person name="Micheletti S.J."/>
            <person name="Nasrallah M.E."/>
            <person name="Ortiz D."/>
            <person name="Piller C.R."/>
            <person name="Privatt S.R."/>
            <person name="Schneider S.L."/>
            <person name="Sharp S."/>
            <person name="Smith T.C."/>
            <person name="Stanton J.D."/>
            <person name="Ullery H.E."/>
            <person name="Wilson R.J."/>
            <person name="Serrano M.G."/>
            <person name="Buck G."/>
            <person name="Lee V."/>
            <person name="Wang Y."/>
            <person name="Carvalho R."/>
            <person name="Voegtly L."/>
            <person name="Shi R."/>
            <person name="Duckworth R."/>
            <person name="Johnson A."/>
            <person name="Loviza R."/>
            <person name="Walstead R."/>
            <person name="Shah Z."/>
            <person name="Kiflezghi M."/>
            <person name="Wade K."/>
            <person name="Ball S.L."/>
            <person name="Bradley K.W."/>
            <person name="Asai D.J."/>
            <person name="Bowman C.A."/>
            <person name="Russell D.A."/>
            <person name="Pope W.H."/>
            <person name="Jacobs-Sera D."/>
            <person name="Hendrix R.W."/>
            <person name="Hatfull G.F."/>
        </authorList>
    </citation>
    <scope>NUCLEOTIDE SEQUENCE [LARGE SCALE GENOMIC DNA]</scope>
    <source>
        <strain evidence="3">JCM 19170</strain>
    </source>
</reference>
<evidence type="ECO:0000259" key="1">
    <source>
        <dbReference type="Pfam" id="PF09361"/>
    </source>
</evidence>
<dbReference type="Proteomes" id="UP000182108">
    <property type="component" value="Unassembled WGS sequence"/>
</dbReference>
<evidence type="ECO:0000313" key="3">
    <source>
        <dbReference type="Proteomes" id="UP000182108"/>
    </source>
</evidence>
<name>A0A0K6IWB6_9PROT</name>
<protein>
    <submittedName>
        <fullName evidence="2">Phasin family protein</fullName>
    </submittedName>
</protein>
<dbReference type="EMBL" id="CYHH01000007">
    <property type="protein sequence ID" value="CUB07383.1"/>
    <property type="molecule type" value="Genomic_DNA"/>
</dbReference>
<proteinExistence type="predicted"/>
<dbReference type="RefSeq" id="WP_055423672.1">
    <property type="nucleotide sequence ID" value="NZ_CYHH01000007.1"/>
</dbReference>
<sequence length="172" mass="18991">MKNQTNFAQLQQKQLENAMKFTQMAIDNTQRLLALQIETAKALFEEGARSTQALLAAQAPEEQLKLRQEFAQKSAEKIMGCINEIAQLTVKAQAELNRLVSEAITTGSQEWTQAMQSLGTNLPKMGSEDPMKAVQSAIDQSRAVLEQMSKMTTEAWQNMISGAQQTQGGAKK</sequence>
<dbReference type="AlphaFoldDB" id="A0A0K6IWB6"/>
<keyword evidence="3" id="KW-1185">Reference proteome</keyword>
<evidence type="ECO:0000313" key="2">
    <source>
        <dbReference type="EMBL" id="CUB07383.1"/>
    </source>
</evidence>
<feature type="domain" description="Phasin" evidence="1">
    <location>
        <begin position="7"/>
        <end position="103"/>
    </location>
</feature>
<dbReference type="InterPro" id="IPR018968">
    <property type="entry name" value="Phasin"/>
</dbReference>
<accession>A0A0K6IWB6</accession>
<dbReference type="InterPro" id="IPR010127">
    <property type="entry name" value="Phasin_subfam-1"/>
</dbReference>
<dbReference type="NCBIfam" id="TIGR01841">
    <property type="entry name" value="phasin"/>
    <property type="match status" value="1"/>
</dbReference>
<organism evidence="2 3">
    <name type="scientific">Tepidiphilus thermophilus</name>
    <dbReference type="NCBI Taxonomy" id="876478"/>
    <lineage>
        <taxon>Bacteria</taxon>
        <taxon>Pseudomonadati</taxon>
        <taxon>Pseudomonadota</taxon>
        <taxon>Hydrogenophilia</taxon>
        <taxon>Hydrogenophilales</taxon>
        <taxon>Hydrogenophilaceae</taxon>
        <taxon>Tepidiphilus</taxon>
    </lineage>
</organism>
<dbReference type="Pfam" id="PF09361">
    <property type="entry name" value="Phasin_2"/>
    <property type="match status" value="1"/>
</dbReference>
<gene>
    <name evidence="2" type="ORF">Ga0061068_10722</name>
</gene>